<keyword evidence="2" id="KW-1185">Reference proteome</keyword>
<evidence type="ECO:0000313" key="1">
    <source>
        <dbReference type="EMBL" id="CAL8119180.1"/>
    </source>
</evidence>
<organism evidence="1 2">
    <name type="scientific">Orchesella dallaii</name>
    <dbReference type="NCBI Taxonomy" id="48710"/>
    <lineage>
        <taxon>Eukaryota</taxon>
        <taxon>Metazoa</taxon>
        <taxon>Ecdysozoa</taxon>
        <taxon>Arthropoda</taxon>
        <taxon>Hexapoda</taxon>
        <taxon>Collembola</taxon>
        <taxon>Entomobryomorpha</taxon>
        <taxon>Entomobryoidea</taxon>
        <taxon>Orchesellidae</taxon>
        <taxon>Orchesellinae</taxon>
        <taxon>Orchesella</taxon>
    </lineage>
</organism>
<dbReference type="Proteomes" id="UP001642540">
    <property type="component" value="Unassembled WGS sequence"/>
</dbReference>
<proteinExistence type="predicted"/>
<name>A0ABP1R7G7_9HEXA</name>
<gene>
    <name evidence="1" type="ORF">ODALV1_LOCUS18430</name>
</gene>
<evidence type="ECO:0000313" key="2">
    <source>
        <dbReference type="Proteomes" id="UP001642540"/>
    </source>
</evidence>
<comment type="caution">
    <text evidence="1">The sequence shown here is derived from an EMBL/GenBank/DDBJ whole genome shotgun (WGS) entry which is preliminary data.</text>
</comment>
<reference evidence="1 2" key="1">
    <citation type="submission" date="2024-08" db="EMBL/GenBank/DDBJ databases">
        <authorList>
            <person name="Cucini C."/>
            <person name="Frati F."/>
        </authorList>
    </citation>
    <scope>NUCLEOTIDE SEQUENCE [LARGE SCALE GENOMIC DNA]</scope>
</reference>
<accession>A0ABP1R7G7</accession>
<sequence length="127" mass="15093">MGRNSTQVDFRTQAMMVYNHAKRYPSVCKKMYMRKLICKSSEKTRSFMRVNYDDETGSQTNLFINYEEKQDCTVNDKRQHRIRKLLCRLAILGQGIHFTNHEDMMMMYLNPAIHESAKCKLIIQNKC</sequence>
<protein>
    <submittedName>
        <fullName evidence="1">Uncharacterized protein</fullName>
    </submittedName>
</protein>
<dbReference type="EMBL" id="CAXLJM020000058">
    <property type="protein sequence ID" value="CAL8119180.1"/>
    <property type="molecule type" value="Genomic_DNA"/>
</dbReference>